<proteinExistence type="predicted"/>
<evidence type="ECO:0008006" key="4">
    <source>
        <dbReference type="Google" id="ProtNLM"/>
    </source>
</evidence>
<feature type="signal peptide" evidence="1">
    <location>
        <begin position="1"/>
        <end position="17"/>
    </location>
</feature>
<name>A0ABD3N7Z6_9STRA</name>
<keyword evidence="3" id="KW-1185">Reference proteome</keyword>
<dbReference type="EMBL" id="JALLAZ020001601">
    <property type="protein sequence ID" value="KAL3771473.1"/>
    <property type="molecule type" value="Genomic_DNA"/>
</dbReference>
<dbReference type="AlphaFoldDB" id="A0ABD3N7Z6"/>
<accession>A0ABD3N7Z6</accession>
<gene>
    <name evidence="2" type="ORF">ACHAW5_006156</name>
</gene>
<evidence type="ECO:0000313" key="3">
    <source>
        <dbReference type="Proteomes" id="UP001530315"/>
    </source>
</evidence>
<evidence type="ECO:0000256" key="1">
    <source>
        <dbReference type="SAM" id="SignalP"/>
    </source>
</evidence>
<organism evidence="2 3">
    <name type="scientific">Stephanodiscus triporus</name>
    <dbReference type="NCBI Taxonomy" id="2934178"/>
    <lineage>
        <taxon>Eukaryota</taxon>
        <taxon>Sar</taxon>
        <taxon>Stramenopiles</taxon>
        <taxon>Ochrophyta</taxon>
        <taxon>Bacillariophyta</taxon>
        <taxon>Coscinodiscophyceae</taxon>
        <taxon>Thalassiosirophycidae</taxon>
        <taxon>Stephanodiscales</taxon>
        <taxon>Stephanodiscaceae</taxon>
        <taxon>Stephanodiscus</taxon>
    </lineage>
</organism>
<dbReference type="Proteomes" id="UP001530315">
    <property type="component" value="Unassembled WGS sequence"/>
</dbReference>
<reference evidence="2 3" key="1">
    <citation type="submission" date="2024-10" db="EMBL/GenBank/DDBJ databases">
        <title>Updated reference genomes for cyclostephanoid diatoms.</title>
        <authorList>
            <person name="Roberts W.R."/>
            <person name="Alverson A.J."/>
        </authorList>
    </citation>
    <scope>NUCLEOTIDE SEQUENCE [LARGE SCALE GENOMIC DNA]</scope>
    <source>
        <strain evidence="2 3">AJA276-08</strain>
    </source>
</reference>
<protein>
    <recommendedName>
        <fullName evidence="4">PSI domain-containing protein</fullName>
    </recommendedName>
</protein>
<evidence type="ECO:0000313" key="2">
    <source>
        <dbReference type="EMBL" id="KAL3771473.1"/>
    </source>
</evidence>
<comment type="caution">
    <text evidence="2">The sequence shown here is derived from an EMBL/GenBank/DDBJ whole genome shotgun (WGS) entry which is preliminary data.</text>
</comment>
<sequence length="272" mass="28950">MKFLLVSLFAIVASVSALRGGPVKETPRLTPPDASCFKKANTVDVCEQEASSDGTGNCVWCQTKGDDGICISRANARDVVEIMRIPCPNYTDPREDSIVDVAATRTTALPTPPDFSCFHSMWDGENAKITCGESRAKDDSPCVWCSAGGGDHDDAAGACLSNDEAIMVNGKYGLTCPSMDYLYPAEDVIRTGIPDVNCFKAAWVADDAETACGGSKDASGNDCVWCRTSGDVAGVCLSRPESSMADGQFGLTCPGSELLERVSFEKFMTMQQ</sequence>
<feature type="chain" id="PRO_5044796255" description="PSI domain-containing protein" evidence="1">
    <location>
        <begin position="18"/>
        <end position="272"/>
    </location>
</feature>
<keyword evidence="1" id="KW-0732">Signal</keyword>